<feature type="domain" description="SPOR" evidence="1">
    <location>
        <begin position="143"/>
        <end position="225"/>
    </location>
</feature>
<proteinExistence type="predicted"/>
<keyword evidence="3" id="KW-1185">Reference proteome</keyword>
<dbReference type="KEGG" id="this:HZT40_07725"/>
<dbReference type="SUPFAM" id="SSF110997">
    <property type="entry name" value="Sporulation related repeat"/>
    <property type="match status" value="1"/>
</dbReference>
<dbReference type="Pfam" id="PF05036">
    <property type="entry name" value="SPOR"/>
    <property type="match status" value="1"/>
</dbReference>
<evidence type="ECO:0000313" key="2">
    <source>
        <dbReference type="EMBL" id="QLQ31499.1"/>
    </source>
</evidence>
<evidence type="ECO:0000259" key="1">
    <source>
        <dbReference type="PROSITE" id="PS51724"/>
    </source>
</evidence>
<reference evidence="2" key="1">
    <citation type="submission" date="2020-06" db="EMBL/GenBank/DDBJ databases">
        <title>Analysis procedures for assessing recovery of high quality, complete, closed genomes from Nanopore long read metagenome sequencing.</title>
        <authorList>
            <person name="Bessarab I."/>
            <person name="Arumugam K."/>
            <person name="Haryono M."/>
            <person name="Liu X."/>
            <person name="Roy S."/>
            <person name="Zuniga-Montanez R.E."/>
            <person name="Qiu G."/>
            <person name="Drautz-Moses D.I."/>
            <person name="Law Y.Y."/>
            <person name="Wuertz S."/>
            <person name="Lauro F.M."/>
            <person name="Huson D.H."/>
            <person name="Williams R.B."/>
        </authorList>
    </citation>
    <scope>NUCLEOTIDE SEQUENCE [LARGE SCALE GENOMIC DNA]</scope>
    <source>
        <strain evidence="2">SSD2</strain>
    </source>
</reference>
<dbReference type="PROSITE" id="PS51257">
    <property type="entry name" value="PROKAR_LIPOPROTEIN"/>
    <property type="match status" value="1"/>
</dbReference>
<dbReference type="Proteomes" id="UP000510621">
    <property type="component" value="Chromosome"/>
</dbReference>
<dbReference type="Gene3D" id="3.30.70.1070">
    <property type="entry name" value="Sporulation related repeat"/>
    <property type="match status" value="1"/>
</dbReference>
<organism evidence="2 3">
    <name type="scientific">Candidatus Thiothrix singaporensis</name>
    <dbReference type="NCBI Taxonomy" id="2799669"/>
    <lineage>
        <taxon>Bacteria</taxon>
        <taxon>Pseudomonadati</taxon>
        <taxon>Pseudomonadota</taxon>
        <taxon>Gammaproteobacteria</taxon>
        <taxon>Thiotrichales</taxon>
        <taxon>Thiotrichaceae</taxon>
        <taxon>Thiothrix</taxon>
    </lineage>
</organism>
<dbReference type="EMBL" id="CP059265">
    <property type="protein sequence ID" value="QLQ31499.1"/>
    <property type="molecule type" value="Genomic_DNA"/>
</dbReference>
<accession>A0A7L6AQU6</accession>
<dbReference type="PROSITE" id="PS51724">
    <property type="entry name" value="SPOR"/>
    <property type="match status" value="1"/>
</dbReference>
<dbReference type="InterPro" id="IPR007730">
    <property type="entry name" value="SPOR-like_dom"/>
</dbReference>
<gene>
    <name evidence="2" type="ORF">HZT40_07725</name>
</gene>
<evidence type="ECO:0000313" key="3">
    <source>
        <dbReference type="Proteomes" id="UP000510621"/>
    </source>
</evidence>
<dbReference type="AlphaFoldDB" id="A0A7L6AQU6"/>
<name>A0A7L6AQU6_9GAMM</name>
<dbReference type="InterPro" id="IPR036680">
    <property type="entry name" value="SPOR-like_sf"/>
</dbReference>
<sequence>MIKHAILTILIIFSSACYSKESLSGLLNGSVVTFDKNGKEIPVSGRDILLSYESNKFRTATRTNDNGDFTFHIKENQPLVQGRKIKINIKGDEYFILSPYNGESFPPESLISYELKIIVASNGSKIQTGQLYAEFINKDLTKINQRQLYTVQVVSTSSNSQAINVRDFFRKNHYESFIDTVDEENGSVSYKVYISKNENWEQANKLKKSIRRMFSGKYSDAFVKSIIFNLIVCSNDWFDDGRGDSPRLRPAYFPPRPSTETLARVKTKKHHKTKGCKDNGFIMR</sequence>
<protein>
    <submittedName>
        <fullName evidence="2">SPOR domain-containing protein</fullName>
    </submittedName>
</protein>
<dbReference type="GO" id="GO:0042834">
    <property type="term" value="F:peptidoglycan binding"/>
    <property type="evidence" value="ECO:0007669"/>
    <property type="project" value="InterPro"/>
</dbReference>